<evidence type="ECO:0000313" key="2">
    <source>
        <dbReference type="Proteomes" id="UP000318483"/>
    </source>
</evidence>
<protein>
    <submittedName>
        <fullName evidence="1">Uncharacterized protein</fullName>
    </submittedName>
</protein>
<geneLocation type="plasmid" evidence="1 2">
    <name>unnamed2</name>
</geneLocation>
<dbReference type="AlphaFoldDB" id="A0A5B8IBG0"/>
<name>A0A5B8IBG0_9RHOB</name>
<sequence length="224" mass="25398">MKWFSVLLLIGLAACGRELSISETRFLSTVHGDTIATRPIRIHDGALIGAFPITRPARPWVTCRERIFPQETQDEIETSIFGVVLGNHMFVAQKFFSEDFLAGYPDALPLAQAMIVAHEMTHVWQWQNRATTGYAPWKAATEHAVTDDPYLFDVEDRDLLDYPYEQQASLIEEFVCCRALDPEGARTDRLHSMLSRHFPNLPRRSEAGRIIVPWNGVEPKGICS</sequence>
<reference evidence="1 2" key="1">
    <citation type="submission" date="2019-07" db="EMBL/GenBank/DDBJ databases">
        <title>Litoreibacter alkalisoli sp. nov., isolated from saline-alkaline soil.</title>
        <authorList>
            <person name="Wang S."/>
            <person name="Xu L."/>
            <person name="Xing Y.-T."/>
            <person name="Sun J.-Q."/>
        </authorList>
    </citation>
    <scope>NUCLEOTIDE SEQUENCE [LARGE SCALE GENOMIC DNA]</scope>
    <source>
        <strain evidence="1 2">LN3S51</strain>
        <plasmid evidence="1 2">unnamed2</plasmid>
    </source>
</reference>
<dbReference type="EMBL" id="CP042263">
    <property type="protein sequence ID" value="QDY70766.1"/>
    <property type="molecule type" value="Genomic_DNA"/>
</dbReference>
<dbReference type="OrthoDB" id="8686772at2"/>
<proteinExistence type="predicted"/>
<keyword evidence="1" id="KW-0614">Plasmid</keyword>
<keyword evidence="2" id="KW-1185">Reference proteome</keyword>
<dbReference type="KEGG" id="lit:FPZ52_13695"/>
<evidence type="ECO:0000313" key="1">
    <source>
        <dbReference type="EMBL" id="QDY70766.1"/>
    </source>
</evidence>
<dbReference type="Proteomes" id="UP000318483">
    <property type="component" value="Plasmid unnamed2"/>
</dbReference>
<organism evidence="1 2">
    <name type="scientific">Qingshengfaniella alkalisoli</name>
    <dbReference type="NCBI Taxonomy" id="2599296"/>
    <lineage>
        <taxon>Bacteria</taxon>
        <taxon>Pseudomonadati</taxon>
        <taxon>Pseudomonadota</taxon>
        <taxon>Alphaproteobacteria</taxon>
        <taxon>Rhodobacterales</taxon>
        <taxon>Paracoccaceae</taxon>
        <taxon>Qingshengfaniella</taxon>
    </lineage>
</organism>
<dbReference type="RefSeq" id="WP_146366182.1">
    <property type="nucleotide sequence ID" value="NZ_CP042263.1"/>
</dbReference>
<gene>
    <name evidence="1" type="ORF">FPZ52_13695</name>
</gene>
<dbReference type="PROSITE" id="PS51257">
    <property type="entry name" value="PROKAR_LIPOPROTEIN"/>
    <property type="match status" value="1"/>
</dbReference>
<accession>A0A5B8IBG0</accession>